<proteinExistence type="predicted"/>
<keyword evidence="3" id="KW-1185">Reference proteome</keyword>
<reference evidence="2" key="1">
    <citation type="submission" date="2022-08" db="UniProtKB">
        <authorList>
            <consortium name="EnsemblMetazoa"/>
        </authorList>
    </citation>
    <scope>IDENTIFICATION</scope>
    <source>
        <strain evidence="2">05x7-T-G4-1.051#20</strain>
    </source>
</reference>
<accession>A0A8W8IRS0</accession>
<evidence type="ECO:0000313" key="2">
    <source>
        <dbReference type="EnsemblMetazoa" id="G15563.1:cds"/>
    </source>
</evidence>
<dbReference type="AlphaFoldDB" id="A0A8W8IRS0"/>
<name>A0A8W8IRS0_MAGGI</name>
<dbReference type="InterPro" id="IPR014990">
    <property type="entry name" value="DUF1838"/>
</dbReference>
<keyword evidence="1" id="KW-0732">Signal</keyword>
<dbReference type="Proteomes" id="UP000005408">
    <property type="component" value="Unassembled WGS sequence"/>
</dbReference>
<evidence type="ECO:0000256" key="1">
    <source>
        <dbReference type="SAM" id="SignalP"/>
    </source>
</evidence>
<feature type="chain" id="PRO_5036447860" evidence="1">
    <location>
        <begin position="25"/>
        <end position="496"/>
    </location>
</feature>
<dbReference type="EnsemblMetazoa" id="G15563.1">
    <property type="protein sequence ID" value="G15563.1:cds"/>
    <property type="gene ID" value="G15563"/>
</dbReference>
<organism evidence="2 3">
    <name type="scientific">Magallana gigas</name>
    <name type="common">Pacific oyster</name>
    <name type="synonym">Crassostrea gigas</name>
    <dbReference type="NCBI Taxonomy" id="29159"/>
    <lineage>
        <taxon>Eukaryota</taxon>
        <taxon>Metazoa</taxon>
        <taxon>Spiralia</taxon>
        <taxon>Lophotrochozoa</taxon>
        <taxon>Mollusca</taxon>
        <taxon>Bivalvia</taxon>
        <taxon>Autobranchia</taxon>
        <taxon>Pteriomorphia</taxon>
        <taxon>Ostreida</taxon>
        <taxon>Ostreoidea</taxon>
        <taxon>Ostreidae</taxon>
        <taxon>Magallana</taxon>
    </lineage>
</organism>
<feature type="signal peptide" evidence="1">
    <location>
        <begin position="1"/>
        <end position="24"/>
    </location>
</feature>
<dbReference type="Pfam" id="PF08894">
    <property type="entry name" value="DUF1838"/>
    <property type="match status" value="1"/>
</dbReference>
<protein>
    <submittedName>
        <fullName evidence="2">Uncharacterized protein</fullName>
    </submittedName>
</protein>
<sequence length="496" mass="56635">MNFKKSYNLLGLTVLVVLVKVSLQFDLNDPKTNLESIIRTSSSLTPHAEVINYINGTVYGRKPGQTITKLFYLEGYNIGQKYPTKDGDYMSLSREFLIYRDIHTGHILNVFQNPFSDVPNEVFNIANDPVNGMFRQGGIVPFKIFPNDVVVFNLDFVLEYPNALDPDKYSRYSAGKYYNAVELFSYFANYSDLATTKQPNVVAVDTWSRHSQFLPWLEMGSTPGSLFYSSLSWKCPYFSCVRDDIMELINSTYPKYTRAPKKFEEPNETSWTQFKKVIDQRRAQGKPEIQIPLVNVTRPNQPIQPHVDMRIQQVLMNKTVILHYNGSSFTQIYSKGSLDLFNIEGYLTFDMIPKNGNYFVSVLDKRVYRNITSGKVMTSFNNPLTNTTVQIPNASVQRNLTILSDDALSMQVPGANTLGLLMTHSESITFGPSVENERWSVTNIQGIFPQIFINEKQAFFYGTISQFSSWPLWMKMNNTPGNLVTKVTFGRVCSHH</sequence>
<evidence type="ECO:0000313" key="3">
    <source>
        <dbReference type="Proteomes" id="UP000005408"/>
    </source>
</evidence>